<proteinExistence type="predicted"/>
<protein>
    <submittedName>
        <fullName evidence="1">(African queen) hypothetical protein</fullName>
    </submittedName>
</protein>
<organism evidence="1 2">
    <name type="scientific">Danaus chrysippus</name>
    <name type="common">African queen</name>
    <dbReference type="NCBI Taxonomy" id="151541"/>
    <lineage>
        <taxon>Eukaryota</taxon>
        <taxon>Metazoa</taxon>
        <taxon>Ecdysozoa</taxon>
        <taxon>Arthropoda</taxon>
        <taxon>Hexapoda</taxon>
        <taxon>Insecta</taxon>
        <taxon>Pterygota</taxon>
        <taxon>Neoptera</taxon>
        <taxon>Endopterygota</taxon>
        <taxon>Lepidoptera</taxon>
        <taxon>Glossata</taxon>
        <taxon>Ditrysia</taxon>
        <taxon>Papilionoidea</taxon>
        <taxon>Nymphalidae</taxon>
        <taxon>Danainae</taxon>
        <taxon>Danaini</taxon>
        <taxon>Danaina</taxon>
        <taxon>Danaus</taxon>
        <taxon>Anosia</taxon>
    </lineage>
</organism>
<evidence type="ECO:0000313" key="1">
    <source>
        <dbReference type="EMBL" id="CAG9579699.1"/>
    </source>
</evidence>
<dbReference type="Proteomes" id="UP000789524">
    <property type="component" value="Unassembled WGS sequence"/>
</dbReference>
<reference evidence="1" key="1">
    <citation type="submission" date="2021-09" db="EMBL/GenBank/DDBJ databases">
        <authorList>
            <person name="Martin H S."/>
        </authorList>
    </citation>
    <scope>NUCLEOTIDE SEQUENCE</scope>
</reference>
<evidence type="ECO:0000313" key="2">
    <source>
        <dbReference type="Proteomes" id="UP000789524"/>
    </source>
</evidence>
<dbReference type="EMBL" id="CAKASE010000079">
    <property type="protein sequence ID" value="CAG9579699.1"/>
    <property type="molecule type" value="Genomic_DNA"/>
</dbReference>
<sequence length="82" mass="9452">MLSICGRRFLTYDGDWWRLNDVGSVNNRSTWRRVRAAVAAQTGDAATAARTTRYVATHSENEINRVENFILKMKLIEMKISF</sequence>
<accession>A0A8J2WB83</accession>
<keyword evidence="2" id="KW-1185">Reference proteome</keyword>
<name>A0A8J2WB83_9NEOP</name>
<dbReference type="AlphaFoldDB" id="A0A8J2WB83"/>
<comment type="caution">
    <text evidence="1">The sequence shown here is derived from an EMBL/GenBank/DDBJ whole genome shotgun (WGS) entry which is preliminary data.</text>
</comment>
<gene>
    <name evidence="1" type="ORF">DCHRY22_LOCUS13285</name>
</gene>